<evidence type="ECO:0000256" key="3">
    <source>
        <dbReference type="ARBA" id="ARBA00022801"/>
    </source>
</evidence>
<dbReference type="OMA" id="QIIWYGR"/>
<dbReference type="VEuPathDB" id="AmoebaDB:EHI5A_062480"/>
<sequence>MENKTTKTIQPNVIHERVTTLHQIIKYLDTVDIKQMGVQEYGAEQILSMCHNKDNKPFYAFIGTFLSPQTRDQITFASVKKLHETLGELSVDVINNTSLEVLINCIKGVGFYTTKAKRLKHCCVIMKEQYNNQVPQTKQQLLTLPGVGPKIASLILSIGFDRLESLAIDTHVFVISQRLGWADGSTPEKVRLQLESWLPKEEWPLFNKSLVAFGQCCCRKTHPKCKQCPIQDKCQYYHPLN</sequence>
<gene>
    <name evidence="8" type="ORF">CL6EHI_083460</name>
</gene>
<dbReference type="Pfam" id="PF00730">
    <property type="entry name" value="HhH-GPD"/>
    <property type="match status" value="1"/>
</dbReference>
<dbReference type="SUPFAM" id="SSF48150">
    <property type="entry name" value="DNA-glycosylase"/>
    <property type="match status" value="1"/>
</dbReference>
<evidence type="ECO:0000259" key="7">
    <source>
        <dbReference type="SMART" id="SM00478"/>
    </source>
</evidence>
<dbReference type="Gene3D" id="1.10.340.30">
    <property type="entry name" value="Hypothetical protein, domain 2"/>
    <property type="match status" value="1"/>
</dbReference>
<keyword evidence="8" id="KW-0255">Endonuclease</keyword>
<keyword evidence="5" id="KW-0456">Lyase</keyword>
<dbReference type="VEuPathDB" id="AmoebaDB:KM1_087860"/>
<name>A0A5K1VM91_ENTHI</name>
<dbReference type="VEuPathDB" id="AmoebaDB:EHI8A_044100"/>
<dbReference type="InterPro" id="IPR004036">
    <property type="entry name" value="Endonuclease-III-like_CS2"/>
</dbReference>
<keyword evidence="2" id="KW-0227">DNA damage</keyword>
<dbReference type="SMART" id="SM00478">
    <property type="entry name" value="ENDO3c"/>
    <property type="match status" value="1"/>
</dbReference>
<comment type="similarity">
    <text evidence="1">Belongs to the Nth/MutY family.</text>
</comment>
<evidence type="ECO:0000313" key="9">
    <source>
        <dbReference type="Proteomes" id="UP000078387"/>
    </source>
</evidence>
<dbReference type="GO" id="GO:0000703">
    <property type="term" value="F:oxidized pyrimidine nucleobase lesion DNA N-glycosylase activity"/>
    <property type="evidence" value="ECO:0007669"/>
    <property type="project" value="UniProtKB-ARBA"/>
</dbReference>
<dbReference type="GO" id="GO:0006285">
    <property type="term" value="P:base-excision repair, AP site formation"/>
    <property type="evidence" value="ECO:0007669"/>
    <property type="project" value="TreeGrafter"/>
</dbReference>
<evidence type="ECO:0000256" key="2">
    <source>
        <dbReference type="ARBA" id="ARBA00022763"/>
    </source>
</evidence>
<dbReference type="InterPro" id="IPR003265">
    <property type="entry name" value="HhH-GPD_domain"/>
</dbReference>
<dbReference type="VEuPathDB" id="AmoebaDB:EHI_083460"/>
<dbReference type="GO" id="GO:0006289">
    <property type="term" value="P:nucleotide-excision repair"/>
    <property type="evidence" value="ECO:0007669"/>
    <property type="project" value="TreeGrafter"/>
</dbReference>
<dbReference type="VEuPathDB" id="AmoebaDB:EHI7A_148470"/>
<dbReference type="FunFam" id="1.10.340.30:FF:000001">
    <property type="entry name" value="Endonuclease III"/>
    <property type="match status" value="1"/>
</dbReference>
<keyword evidence="4" id="KW-0234">DNA repair</keyword>
<keyword evidence="6" id="KW-0326">Glycosidase</keyword>
<organism evidence="8 9">
    <name type="scientific">Entamoeba histolytica</name>
    <dbReference type="NCBI Taxonomy" id="5759"/>
    <lineage>
        <taxon>Eukaryota</taxon>
        <taxon>Amoebozoa</taxon>
        <taxon>Evosea</taxon>
        <taxon>Archamoebae</taxon>
        <taxon>Mastigamoebida</taxon>
        <taxon>Entamoebidae</taxon>
        <taxon>Entamoeba</taxon>
    </lineage>
</organism>
<evidence type="ECO:0000256" key="1">
    <source>
        <dbReference type="ARBA" id="ARBA00008343"/>
    </source>
</evidence>
<evidence type="ECO:0000256" key="6">
    <source>
        <dbReference type="ARBA" id="ARBA00023295"/>
    </source>
</evidence>
<dbReference type="PROSITE" id="PS01155">
    <property type="entry name" value="ENDONUCLEASE_III_2"/>
    <property type="match status" value="1"/>
</dbReference>
<dbReference type="InterPro" id="IPR000445">
    <property type="entry name" value="HhH_motif"/>
</dbReference>
<dbReference type="InterPro" id="IPR011257">
    <property type="entry name" value="DNA_glycosylase"/>
</dbReference>
<dbReference type="GO" id="GO:0016829">
    <property type="term" value="F:lyase activity"/>
    <property type="evidence" value="ECO:0007669"/>
    <property type="project" value="UniProtKB-KW"/>
</dbReference>
<protein>
    <submittedName>
        <fullName evidence="8">Endonuclease III putative</fullName>
    </submittedName>
</protein>
<accession>A0A5K1VM91</accession>
<dbReference type="InterPro" id="IPR023170">
    <property type="entry name" value="HhH_base_excis_C"/>
</dbReference>
<dbReference type="PANTHER" id="PTHR43286">
    <property type="entry name" value="ENDONUCLEASE III-LIKE PROTEIN 1"/>
    <property type="match status" value="1"/>
</dbReference>
<dbReference type="AlphaFoldDB" id="A0A5K1VM91"/>
<reference evidence="8 9" key="1">
    <citation type="submission" date="2016-05" db="EMBL/GenBank/DDBJ databases">
        <title>First whole genome sequencing of Entamoeba histolytica HM1:IMSS-clone-6.</title>
        <authorList>
            <person name="Mukherjee Avik.K."/>
            <person name="Izumyama S."/>
            <person name="Nakada-Tsukui K."/>
            <person name="Nozaki T."/>
        </authorList>
    </citation>
    <scope>NUCLEOTIDE SEQUENCE [LARGE SCALE GENOMIC DNA]</scope>
    <source>
        <strain evidence="8 9">HM1:IMSS clone 6</strain>
    </source>
</reference>
<evidence type="ECO:0000313" key="8">
    <source>
        <dbReference type="EMBL" id="GAT97362.1"/>
    </source>
</evidence>
<comment type="caution">
    <text evidence="8">The sequence shown here is derived from an EMBL/GenBank/DDBJ whole genome shotgun (WGS) entry which is preliminary data.</text>
</comment>
<proteinExistence type="inferred from homology"/>
<dbReference type="Gene3D" id="1.10.1670.10">
    <property type="entry name" value="Helix-hairpin-Helix base-excision DNA repair enzymes (C-terminal)"/>
    <property type="match status" value="1"/>
</dbReference>
<dbReference type="GO" id="GO:0005634">
    <property type="term" value="C:nucleus"/>
    <property type="evidence" value="ECO:0007669"/>
    <property type="project" value="TreeGrafter"/>
</dbReference>
<dbReference type="GO" id="GO:0003677">
    <property type="term" value="F:DNA binding"/>
    <property type="evidence" value="ECO:0007669"/>
    <property type="project" value="InterPro"/>
</dbReference>
<evidence type="ECO:0000256" key="4">
    <source>
        <dbReference type="ARBA" id="ARBA00023204"/>
    </source>
</evidence>
<dbReference type="Proteomes" id="UP000078387">
    <property type="component" value="Unassembled WGS sequence"/>
</dbReference>
<keyword evidence="8" id="KW-0540">Nuclease</keyword>
<dbReference type="CDD" id="cd00056">
    <property type="entry name" value="ENDO3c"/>
    <property type="match status" value="1"/>
</dbReference>
<feature type="domain" description="HhH-GPD" evidence="7">
    <location>
        <begin position="66"/>
        <end position="216"/>
    </location>
</feature>
<evidence type="ECO:0000256" key="5">
    <source>
        <dbReference type="ARBA" id="ARBA00023239"/>
    </source>
</evidence>
<dbReference type="EMBL" id="BDEQ01000001">
    <property type="protein sequence ID" value="GAT97362.1"/>
    <property type="molecule type" value="Genomic_DNA"/>
</dbReference>
<dbReference type="Pfam" id="PF00633">
    <property type="entry name" value="HHH"/>
    <property type="match status" value="1"/>
</dbReference>
<dbReference type="PANTHER" id="PTHR43286:SF1">
    <property type="entry name" value="ENDONUCLEASE III-LIKE PROTEIN 1"/>
    <property type="match status" value="1"/>
</dbReference>
<dbReference type="GO" id="GO:0003906">
    <property type="term" value="F:DNA-(apurinic or apyrimidinic site) endonuclease activity"/>
    <property type="evidence" value="ECO:0007669"/>
    <property type="project" value="TreeGrafter"/>
</dbReference>
<keyword evidence="3" id="KW-0378">Hydrolase</keyword>